<dbReference type="AlphaFoldDB" id="A0A9Q3EIS5"/>
<evidence type="ECO:0000313" key="1">
    <source>
        <dbReference type="EMBL" id="MBW0520777.1"/>
    </source>
</evidence>
<dbReference type="Proteomes" id="UP000765509">
    <property type="component" value="Unassembled WGS sequence"/>
</dbReference>
<accession>A0A9Q3EIS5</accession>
<evidence type="ECO:0000313" key="2">
    <source>
        <dbReference type="Proteomes" id="UP000765509"/>
    </source>
</evidence>
<name>A0A9Q3EIS5_9BASI</name>
<protein>
    <submittedName>
        <fullName evidence="1">Uncharacterized protein</fullName>
    </submittedName>
</protein>
<keyword evidence="2" id="KW-1185">Reference proteome</keyword>
<gene>
    <name evidence="1" type="ORF">O181_060492</name>
</gene>
<proteinExistence type="predicted"/>
<dbReference type="EMBL" id="AVOT02028334">
    <property type="protein sequence ID" value="MBW0520777.1"/>
    <property type="molecule type" value="Genomic_DNA"/>
</dbReference>
<organism evidence="1 2">
    <name type="scientific">Austropuccinia psidii MF-1</name>
    <dbReference type="NCBI Taxonomy" id="1389203"/>
    <lineage>
        <taxon>Eukaryota</taxon>
        <taxon>Fungi</taxon>
        <taxon>Dikarya</taxon>
        <taxon>Basidiomycota</taxon>
        <taxon>Pucciniomycotina</taxon>
        <taxon>Pucciniomycetes</taxon>
        <taxon>Pucciniales</taxon>
        <taxon>Sphaerophragmiaceae</taxon>
        <taxon>Austropuccinia</taxon>
    </lineage>
</organism>
<comment type="caution">
    <text evidence="1">The sequence shown here is derived from an EMBL/GenBank/DDBJ whole genome shotgun (WGS) entry which is preliminary data.</text>
</comment>
<reference evidence="1" key="1">
    <citation type="submission" date="2021-03" db="EMBL/GenBank/DDBJ databases">
        <title>Draft genome sequence of rust myrtle Austropuccinia psidii MF-1, a brazilian biotype.</title>
        <authorList>
            <person name="Quecine M.C."/>
            <person name="Pachon D.M.R."/>
            <person name="Bonatelli M.L."/>
            <person name="Correr F.H."/>
            <person name="Franceschini L.M."/>
            <person name="Leite T.F."/>
            <person name="Margarido G.R.A."/>
            <person name="Almeida C.A."/>
            <person name="Ferrarezi J.A."/>
            <person name="Labate C.A."/>
        </authorList>
    </citation>
    <scope>NUCLEOTIDE SEQUENCE</scope>
    <source>
        <strain evidence="1">MF-1</strain>
    </source>
</reference>
<sequence length="95" mass="10981">MAIEDPEKWLELELSGISETYEGESPQMKCKIDLKLAESNSSEISEDYFNLFQDEARSISKVEKQVRNQEPKDDTIKPLAKMKVKELENETTKIN</sequence>